<keyword evidence="6 8" id="KW-0472">Membrane</keyword>
<dbReference type="Pfam" id="PF06775">
    <property type="entry name" value="Seipin"/>
    <property type="match status" value="1"/>
</dbReference>
<dbReference type="InterPro" id="IPR007304">
    <property type="entry name" value="TAP46-like"/>
</dbReference>
<feature type="transmembrane region" description="Helical" evidence="8">
    <location>
        <begin position="284"/>
        <end position="310"/>
    </location>
</feature>
<feature type="region of interest" description="Disordered" evidence="7">
    <location>
        <begin position="1"/>
        <end position="24"/>
    </location>
</feature>
<dbReference type="GO" id="GO:0009966">
    <property type="term" value="P:regulation of signal transduction"/>
    <property type="evidence" value="ECO:0007669"/>
    <property type="project" value="InterPro"/>
</dbReference>
<dbReference type="GO" id="GO:0035303">
    <property type="term" value="P:regulation of dephosphorylation"/>
    <property type="evidence" value="ECO:0007669"/>
    <property type="project" value="TreeGrafter"/>
</dbReference>
<dbReference type="PANTHER" id="PTHR10933">
    <property type="entry name" value="IMMUNOGLOBULIN-BINDING PROTEIN 1"/>
    <property type="match status" value="1"/>
</dbReference>
<dbReference type="GO" id="GO:0006629">
    <property type="term" value="P:lipid metabolic process"/>
    <property type="evidence" value="ECO:0007669"/>
    <property type="project" value="UniProtKB-KW"/>
</dbReference>
<dbReference type="AlphaFoldDB" id="A0AAF0JDI7"/>
<keyword evidence="2 8" id="KW-0812">Transmembrane</keyword>
<dbReference type="InterPro" id="IPR009617">
    <property type="entry name" value="Seipin"/>
</dbReference>
<dbReference type="Pfam" id="PF04177">
    <property type="entry name" value="TAP42"/>
    <property type="match status" value="1"/>
</dbReference>
<comment type="subcellular location">
    <subcellularLocation>
        <location evidence="1">Endoplasmic reticulum membrane</location>
        <topology evidence="1">Multi-pass membrane protein</topology>
    </subcellularLocation>
</comment>
<gene>
    <name evidence="9" type="primary">TAP42</name>
    <name evidence="9" type="ORF">MCUN1_003868</name>
</gene>
<dbReference type="Gene3D" id="1.25.40.540">
    <property type="entry name" value="TAP42-like family"/>
    <property type="match status" value="1"/>
</dbReference>
<evidence type="ECO:0000313" key="10">
    <source>
        <dbReference type="Proteomes" id="UP001219933"/>
    </source>
</evidence>
<dbReference type="PANTHER" id="PTHR10933:SF9">
    <property type="entry name" value="IMMUNOGLOBULIN-BINDING PROTEIN 1"/>
    <property type="match status" value="1"/>
</dbReference>
<sequence>MLRLRKDNSRALEPSAPPPQPPPPAREITLLGILFFPARLVIDMFVQILSSPSTHRVIFRLVVLGTLYALSLAGALAAYFGFYRAWVPEVTVSKDVWLQYSAVQPSAALRLYDSKSDLPLWSVPSSASVFAEDMAYDVFVEFDIPAATALAPTPLTIHLELQSERSEPLYASQRPVVLQNVRKLLDMRRFLPFRPPVHTVVTVLRGITPRPSQPNALALARRFGGRVPGDTFVARATVTLSIDETSRGDRNVLPALASGAVRLRFQARLFGIAYYMHHHPIISIAVFVSGFTAIEVGIVTSLWLAAAFYFSLQTTMSDTLTSRIATACRLAEERSKGDAAADEHALAALSRAAQLADAASVISPNDTLREVSTMSLRVLFLPSIQADIEASARIKQGEDMMAARKSHVQHAIGAARLFLQATTQLGALSPQLAAILKRQTESPTTTVGAAERREQKITLFKHERTLRKLLDTFRDGYRTAAHTRAGAGAGAAAAAGSSEIHVPQDAFYDLLITESNADGEDDDDDDNEHHDNDTDRGSVFLSPAPPKTLRAYLLLLIELHAVHTAGVLDSALQELELLRNAPAPSAQAPDTDPEWRLDSRFFSGSAGGPLLSDTGKPLRPFTIMPSRAQIKDEVFRPSHRLPTMTIDEYLEEERRRGNIISGGGPAQAAQPTPPRRK</sequence>
<dbReference type="InterPro" id="IPR038511">
    <property type="entry name" value="TAP42/TAP46-like_sf"/>
</dbReference>
<dbReference type="GO" id="GO:0051721">
    <property type="term" value="F:protein phosphatase 2A binding"/>
    <property type="evidence" value="ECO:0007669"/>
    <property type="project" value="TreeGrafter"/>
</dbReference>
<evidence type="ECO:0000256" key="4">
    <source>
        <dbReference type="ARBA" id="ARBA00022989"/>
    </source>
</evidence>
<evidence type="ECO:0000256" key="7">
    <source>
        <dbReference type="SAM" id="MobiDB-lite"/>
    </source>
</evidence>
<evidence type="ECO:0000256" key="2">
    <source>
        <dbReference type="ARBA" id="ARBA00022692"/>
    </source>
</evidence>
<dbReference type="CDD" id="cd23995">
    <property type="entry name" value="Seipin_BSCL2_like"/>
    <property type="match status" value="1"/>
</dbReference>
<feature type="region of interest" description="Disordered" evidence="7">
    <location>
        <begin position="516"/>
        <end position="542"/>
    </location>
</feature>
<keyword evidence="5" id="KW-0443">Lipid metabolism</keyword>
<feature type="compositionally biased region" description="Pro residues" evidence="7">
    <location>
        <begin position="15"/>
        <end position="24"/>
    </location>
</feature>
<dbReference type="GO" id="GO:0140042">
    <property type="term" value="P:lipid droplet formation"/>
    <property type="evidence" value="ECO:0007669"/>
    <property type="project" value="UniProtKB-ARBA"/>
</dbReference>
<dbReference type="EMBL" id="CP119882">
    <property type="protein sequence ID" value="WFD36976.1"/>
    <property type="molecule type" value="Genomic_DNA"/>
</dbReference>
<dbReference type="GO" id="GO:0005829">
    <property type="term" value="C:cytosol"/>
    <property type="evidence" value="ECO:0007669"/>
    <property type="project" value="TreeGrafter"/>
</dbReference>
<feature type="transmembrane region" description="Helical" evidence="8">
    <location>
        <begin position="28"/>
        <end position="49"/>
    </location>
</feature>
<protein>
    <submittedName>
        <fullName evidence="9">Type 2A phosphatase-associated protein 42</fullName>
    </submittedName>
</protein>
<feature type="compositionally biased region" description="Basic and acidic residues" evidence="7">
    <location>
        <begin position="527"/>
        <end position="536"/>
    </location>
</feature>
<evidence type="ECO:0000313" key="9">
    <source>
        <dbReference type="EMBL" id="WFD36976.1"/>
    </source>
</evidence>
<evidence type="ECO:0000256" key="8">
    <source>
        <dbReference type="SAM" id="Phobius"/>
    </source>
</evidence>
<evidence type="ECO:0000256" key="5">
    <source>
        <dbReference type="ARBA" id="ARBA00023098"/>
    </source>
</evidence>
<accession>A0AAF0JDI7</accession>
<name>A0AAF0JDI7_9BASI</name>
<feature type="compositionally biased region" description="Acidic residues" evidence="7">
    <location>
        <begin position="517"/>
        <end position="526"/>
    </location>
</feature>
<evidence type="ECO:0000256" key="6">
    <source>
        <dbReference type="ARBA" id="ARBA00023136"/>
    </source>
</evidence>
<dbReference type="GO" id="GO:0005789">
    <property type="term" value="C:endoplasmic reticulum membrane"/>
    <property type="evidence" value="ECO:0007669"/>
    <property type="project" value="UniProtKB-SubCell"/>
</dbReference>
<evidence type="ECO:0000256" key="1">
    <source>
        <dbReference type="ARBA" id="ARBA00004477"/>
    </source>
</evidence>
<evidence type="ECO:0000256" key="3">
    <source>
        <dbReference type="ARBA" id="ARBA00022824"/>
    </source>
</evidence>
<proteinExistence type="predicted"/>
<dbReference type="Proteomes" id="UP001219933">
    <property type="component" value="Chromosome 6"/>
</dbReference>
<feature type="region of interest" description="Disordered" evidence="7">
    <location>
        <begin position="653"/>
        <end position="677"/>
    </location>
</feature>
<feature type="compositionally biased region" description="Basic and acidic residues" evidence="7">
    <location>
        <begin position="1"/>
        <end position="10"/>
    </location>
</feature>
<keyword evidence="4 8" id="KW-1133">Transmembrane helix</keyword>
<reference evidence="9" key="1">
    <citation type="submission" date="2023-03" db="EMBL/GenBank/DDBJ databases">
        <title>Mating type loci evolution in Malassezia.</title>
        <authorList>
            <person name="Coelho M.A."/>
        </authorList>
    </citation>
    <scope>NUCLEOTIDE SEQUENCE</scope>
    <source>
        <strain evidence="9">CBS 11721</strain>
    </source>
</reference>
<keyword evidence="10" id="KW-1185">Reference proteome</keyword>
<organism evidence="9 10">
    <name type="scientific">Malassezia cuniculi</name>
    <dbReference type="NCBI Taxonomy" id="948313"/>
    <lineage>
        <taxon>Eukaryota</taxon>
        <taxon>Fungi</taxon>
        <taxon>Dikarya</taxon>
        <taxon>Basidiomycota</taxon>
        <taxon>Ustilaginomycotina</taxon>
        <taxon>Malasseziomycetes</taxon>
        <taxon>Malasseziales</taxon>
        <taxon>Malasseziaceae</taxon>
        <taxon>Malassezia</taxon>
    </lineage>
</organism>
<keyword evidence="3" id="KW-0256">Endoplasmic reticulum</keyword>
<feature type="transmembrane region" description="Helical" evidence="8">
    <location>
        <begin position="61"/>
        <end position="82"/>
    </location>
</feature>